<keyword evidence="4" id="KW-1185">Reference proteome</keyword>
<dbReference type="PROSITE" id="PS00636">
    <property type="entry name" value="DNAJ_1"/>
    <property type="match status" value="1"/>
</dbReference>
<dbReference type="CDD" id="cd06257">
    <property type="entry name" value="DnaJ"/>
    <property type="match status" value="1"/>
</dbReference>
<evidence type="ECO:0000259" key="2">
    <source>
        <dbReference type="PROSITE" id="PS50076"/>
    </source>
</evidence>
<evidence type="ECO:0000256" key="1">
    <source>
        <dbReference type="PROSITE-ProRule" id="PRU00339"/>
    </source>
</evidence>
<dbReference type="OrthoDB" id="897132at2759"/>
<dbReference type="InterPro" id="IPR053052">
    <property type="entry name" value="Imprinting_Balance_Reg"/>
</dbReference>
<accession>A0A314L9Z6</accession>
<dbReference type="STRING" id="49451.A0A314L9Z6"/>
<comment type="caution">
    <text evidence="3">The sequence shown here is derived from an EMBL/GenBank/DDBJ whole genome shotgun (WGS) entry which is preliminary data.</text>
</comment>
<dbReference type="SMR" id="A0A314L9Z6"/>
<dbReference type="Gramene" id="OIT38323">
    <property type="protein sequence ID" value="OIT38323"/>
    <property type="gene ID" value="A4A49_29409"/>
</dbReference>
<dbReference type="PANTHER" id="PTHR45496:SF12">
    <property type="entry name" value="J DOMAIN-CONTAINING PROTEIN"/>
    <property type="match status" value="1"/>
</dbReference>
<dbReference type="InterPro" id="IPR018253">
    <property type="entry name" value="DnaJ_domain_CS"/>
</dbReference>
<dbReference type="InterPro" id="IPR001623">
    <property type="entry name" value="DnaJ_domain"/>
</dbReference>
<organism evidence="3 4">
    <name type="scientific">Nicotiana attenuata</name>
    <name type="common">Coyote tobacco</name>
    <dbReference type="NCBI Taxonomy" id="49451"/>
    <lineage>
        <taxon>Eukaryota</taxon>
        <taxon>Viridiplantae</taxon>
        <taxon>Streptophyta</taxon>
        <taxon>Embryophyta</taxon>
        <taxon>Tracheophyta</taxon>
        <taxon>Spermatophyta</taxon>
        <taxon>Magnoliopsida</taxon>
        <taxon>eudicotyledons</taxon>
        <taxon>Gunneridae</taxon>
        <taxon>Pentapetalae</taxon>
        <taxon>asterids</taxon>
        <taxon>lamiids</taxon>
        <taxon>Solanales</taxon>
        <taxon>Solanaceae</taxon>
        <taxon>Nicotianoideae</taxon>
        <taxon>Nicotianeae</taxon>
        <taxon>Nicotiana</taxon>
    </lineage>
</organism>
<dbReference type="InterPro" id="IPR019734">
    <property type="entry name" value="TPR_rpt"/>
</dbReference>
<dbReference type="AlphaFoldDB" id="A0A314L9Z6"/>
<dbReference type="Pfam" id="PF00226">
    <property type="entry name" value="DnaJ"/>
    <property type="match status" value="1"/>
</dbReference>
<dbReference type="PANTHER" id="PTHR45496">
    <property type="entry name" value="CHAPERONE DNAJ-DOMAIN SUPERFAMILY PROTEIN"/>
    <property type="match status" value="1"/>
</dbReference>
<gene>
    <name evidence="3" type="ORF">A4A49_29409</name>
</gene>
<dbReference type="KEGG" id="nau:109239561"/>
<dbReference type="PROSITE" id="PS50076">
    <property type="entry name" value="DNAJ_2"/>
    <property type="match status" value="1"/>
</dbReference>
<dbReference type="Gene3D" id="1.10.287.110">
    <property type="entry name" value="DnaJ domain"/>
    <property type="match status" value="1"/>
</dbReference>
<protein>
    <recommendedName>
        <fullName evidence="2">J domain-containing protein</fullName>
    </recommendedName>
</protein>
<dbReference type="PROSITE" id="PS50005">
    <property type="entry name" value="TPR"/>
    <property type="match status" value="1"/>
</dbReference>
<evidence type="ECO:0000313" key="4">
    <source>
        <dbReference type="Proteomes" id="UP000187609"/>
    </source>
</evidence>
<dbReference type="Proteomes" id="UP000187609">
    <property type="component" value="Unassembled WGS sequence"/>
</dbReference>
<reference evidence="3" key="1">
    <citation type="submission" date="2016-11" db="EMBL/GenBank/DDBJ databases">
        <title>The genome of Nicotiana attenuata.</title>
        <authorList>
            <person name="Xu S."/>
            <person name="Brockmoeller T."/>
            <person name="Gaquerel E."/>
            <person name="Navarro A."/>
            <person name="Kuhl H."/>
            <person name="Gase K."/>
            <person name="Ling Z."/>
            <person name="Zhou W."/>
            <person name="Kreitzer C."/>
            <person name="Stanke M."/>
            <person name="Tang H."/>
            <person name="Lyons E."/>
            <person name="Pandey P."/>
            <person name="Pandey S.P."/>
            <person name="Timmermann B."/>
            <person name="Baldwin I.T."/>
        </authorList>
    </citation>
    <scope>NUCLEOTIDE SEQUENCE [LARGE SCALE GENOMIC DNA]</scope>
    <source>
        <strain evidence="3">UT</strain>
    </source>
</reference>
<feature type="domain" description="J" evidence="2">
    <location>
        <begin position="69"/>
        <end position="134"/>
    </location>
</feature>
<feature type="repeat" description="TPR" evidence="1">
    <location>
        <begin position="13"/>
        <end position="46"/>
    </location>
</feature>
<sequence length="362" mass="40845">MEQNGSNSSYSKAQTYLTASKSFLQHRNFQDSIKYALKSLQNDPNNPSPSQILAIAKVLSFSSIAEDTNYYNVLDLPLYTQDQQLIKTNFTNITNLLNPSRNQYPFASEAFQVVLKAWSVLSNPTHKTRFDDRLKKDGKTDETGSTTFWTVCPYCYYVYEFPKVYVDCLLRCQNDKCKRGFQALPIVGPPPPDDVAEKGEYYCYGFSVLGLEGGGKSLWSPFVKKNDYVAEEDEFDVNEFIEISDGDDDDVASEGDENGINDETLGVEKTFVKSNGTRKKRIKMMAKSLKKVLGKGNRVNMSEVVYSEGNDENDDFEFGNGGEKIKINESNVEFFVGDDDNIYVGLQDDFDVGIGDIETFFK</sequence>
<name>A0A314L9Z6_NICAT</name>
<keyword evidence="1" id="KW-0802">TPR repeat</keyword>
<dbReference type="SUPFAM" id="SSF46565">
    <property type="entry name" value="Chaperone J-domain"/>
    <property type="match status" value="1"/>
</dbReference>
<dbReference type="EMBL" id="MJEQ01000217">
    <property type="protein sequence ID" value="OIT38323.1"/>
    <property type="molecule type" value="Genomic_DNA"/>
</dbReference>
<evidence type="ECO:0000313" key="3">
    <source>
        <dbReference type="EMBL" id="OIT38323.1"/>
    </source>
</evidence>
<proteinExistence type="predicted"/>
<dbReference type="InterPro" id="IPR036869">
    <property type="entry name" value="J_dom_sf"/>
</dbReference>